<protein>
    <recommendedName>
        <fullName evidence="2">DUF6533 domain-containing protein</fullName>
    </recommendedName>
</protein>
<dbReference type="Proteomes" id="UP000016930">
    <property type="component" value="Unassembled WGS sequence"/>
</dbReference>
<dbReference type="AlphaFoldDB" id="M2QXD6"/>
<accession>M2QXD6</accession>
<organism evidence="3 4">
    <name type="scientific">Ceriporiopsis subvermispora (strain B)</name>
    <name type="common">White-rot fungus</name>
    <name type="synonym">Gelatoporia subvermispora</name>
    <dbReference type="NCBI Taxonomy" id="914234"/>
    <lineage>
        <taxon>Eukaryota</taxon>
        <taxon>Fungi</taxon>
        <taxon>Dikarya</taxon>
        <taxon>Basidiomycota</taxon>
        <taxon>Agaricomycotina</taxon>
        <taxon>Agaricomycetes</taxon>
        <taxon>Polyporales</taxon>
        <taxon>Gelatoporiaceae</taxon>
        <taxon>Gelatoporia</taxon>
    </lineage>
</organism>
<evidence type="ECO:0000313" key="4">
    <source>
        <dbReference type="Proteomes" id="UP000016930"/>
    </source>
</evidence>
<dbReference type="OrthoDB" id="2756678at2759"/>
<keyword evidence="1" id="KW-0812">Transmembrane</keyword>
<evidence type="ECO:0000259" key="2">
    <source>
        <dbReference type="Pfam" id="PF20151"/>
    </source>
</evidence>
<evidence type="ECO:0000313" key="3">
    <source>
        <dbReference type="EMBL" id="EMD31196.1"/>
    </source>
</evidence>
<sequence length="179" mass="19889">MMATRQFIEEVSHTITLDQCILAAAALILYDYTLTFSTEVEVIWRKQMTNATSILFLVNRYNSLFQAIMGVCFVGAQFPTNLSCKFLLAFSQISDLLSFAAWAVFSALRVYTINNRNIFLAAVALGFGLVPFATNLLYTVKKLSAPSFFGGNHCNTKYVPPDDASDRSVLVTLSEHSTE</sequence>
<keyword evidence="4" id="KW-1185">Reference proteome</keyword>
<keyword evidence="1" id="KW-0472">Membrane</keyword>
<keyword evidence="1" id="KW-1133">Transmembrane helix</keyword>
<gene>
    <name evidence="3" type="ORF">CERSUDRAFT_89363</name>
</gene>
<dbReference type="EMBL" id="KB445822">
    <property type="protein sequence ID" value="EMD31196.1"/>
    <property type="molecule type" value="Genomic_DNA"/>
</dbReference>
<name>M2QXD6_CERS8</name>
<dbReference type="HOGENOM" id="CLU_053360_3_0_1"/>
<reference evidence="3 4" key="1">
    <citation type="journal article" date="2012" name="Proc. Natl. Acad. Sci. U.S.A.">
        <title>Comparative genomics of Ceriporiopsis subvermispora and Phanerochaete chrysosporium provide insight into selective ligninolysis.</title>
        <authorList>
            <person name="Fernandez-Fueyo E."/>
            <person name="Ruiz-Duenas F.J."/>
            <person name="Ferreira P."/>
            <person name="Floudas D."/>
            <person name="Hibbett D.S."/>
            <person name="Canessa P."/>
            <person name="Larrondo L.F."/>
            <person name="James T.Y."/>
            <person name="Seelenfreund D."/>
            <person name="Lobos S."/>
            <person name="Polanco R."/>
            <person name="Tello M."/>
            <person name="Honda Y."/>
            <person name="Watanabe T."/>
            <person name="Watanabe T."/>
            <person name="Ryu J.S."/>
            <person name="Kubicek C.P."/>
            <person name="Schmoll M."/>
            <person name="Gaskell J."/>
            <person name="Hammel K.E."/>
            <person name="St John F.J."/>
            <person name="Vanden Wymelenberg A."/>
            <person name="Sabat G."/>
            <person name="Splinter BonDurant S."/>
            <person name="Syed K."/>
            <person name="Yadav J.S."/>
            <person name="Doddapaneni H."/>
            <person name="Subramanian V."/>
            <person name="Lavin J.L."/>
            <person name="Oguiza J.A."/>
            <person name="Perez G."/>
            <person name="Pisabarro A.G."/>
            <person name="Ramirez L."/>
            <person name="Santoyo F."/>
            <person name="Master E."/>
            <person name="Coutinho P.M."/>
            <person name="Henrissat B."/>
            <person name="Lombard V."/>
            <person name="Magnuson J.K."/>
            <person name="Kuees U."/>
            <person name="Hori C."/>
            <person name="Igarashi K."/>
            <person name="Samejima M."/>
            <person name="Held B.W."/>
            <person name="Barry K.W."/>
            <person name="LaButti K.M."/>
            <person name="Lapidus A."/>
            <person name="Lindquist E.A."/>
            <person name="Lucas S.M."/>
            <person name="Riley R."/>
            <person name="Salamov A.A."/>
            <person name="Hoffmeister D."/>
            <person name="Schwenk D."/>
            <person name="Hadar Y."/>
            <person name="Yarden O."/>
            <person name="de Vries R.P."/>
            <person name="Wiebenga A."/>
            <person name="Stenlid J."/>
            <person name="Eastwood D."/>
            <person name="Grigoriev I.V."/>
            <person name="Berka R.M."/>
            <person name="Blanchette R.A."/>
            <person name="Kersten P."/>
            <person name="Martinez A.T."/>
            <person name="Vicuna R."/>
            <person name="Cullen D."/>
        </authorList>
    </citation>
    <scope>NUCLEOTIDE SEQUENCE [LARGE SCALE GENOMIC DNA]</scope>
    <source>
        <strain evidence="3 4">B</strain>
    </source>
</reference>
<feature type="domain" description="DUF6533" evidence="2">
    <location>
        <begin position="20"/>
        <end position="64"/>
    </location>
</feature>
<feature type="transmembrane region" description="Helical" evidence="1">
    <location>
        <begin position="64"/>
        <end position="84"/>
    </location>
</feature>
<evidence type="ECO:0000256" key="1">
    <source>
        <dbReference type="SAM" id="Phobius"/>
    </source>
</evidence>
<feature type="transmembrane region" description="Helical" evidence="1">
    <location>
        <begin position="96"/>
        <end position="112"/>
    </location>
</feature>
<feature type="transmembrane region" description="Helical" evidence="1">
    <location>
        <begin position="118"/>
        <end position="138"/>
    </location>
</feature>
<feature type="transmembrane region" description="Helical" evidence="1">
    <location>
        <begin position="21"/>
        <end position="44"/>
    </location>
</feature>
<dbReference type="InterPro" id="IPR045340">
    <property type="entry name" value="DUF6533"/>
</dbReference>
<dbReference type="Pfam" id="PF20151">
    <property type="entry name" value="DUF6533"/>
    <property type="match status" value="1"/>
</dbReference>
<proteinExistence type="predicted"/>